<dbReference type="AlphaFoldDB" id="A0A0C9UB06"/>
<name>A0A0C9UB06_SPHS4</name>
<dbReference type="EMBL" id="KN838425">
    <property type="protein sequence ID" value="KIJ22315.1"/>
    <property type="molecule type" value="Genomic_DNA"/>
</dbReference>
<sequence length="183" mass="21122">MSIVLIFIQLYELRRRILEFHKDVPTAYTDLLDTLGVDGMSSDETDPECKVKPFRFYRTPKVWRSSIIDRILFVIDRLYARPNVLGAHPARGGNSRRNRIGDHPDRANLGPLPQYPSCFYEMRYFVERPGALQVLQSTTEWHEPFILPEPFFNGLGELEFGFKPYEWAGYAASSTTVPQPPPN</sequence>
<keyword evidence="2" id="KW-1185">Reference proteome</keyword>
<evidence type="ECO:0000313" key="2">
    <source>
        <dbReference type="Proteomes" id="UP000054279"/>
    </source>
</evidence>
<dbReference type="OrthoDB" id="3224221at2759"/>
<evidence type="ECO:0000313" key="1">
    <source>
        <dbReference type="EMBL" id="KIJ22315.1"/>
    </source>
</evidence>
<gene>
    <name evidence="1" type="ORF">M422DRAFT_277313</name>
</gene>
<protein>
    <submittedName>
        <fullName evidence="1">Uncharacterized protein</fullName>
    </submittedName>
</protein>
<organism evidence="1 2">
    <name type="scientific">Sphaerobolus stellatus (strain SS14)</name>
    <dbReference type="NCBI Taxonomy" id="990650"/>
    <lineage>
        <taxon>Eukaryota</taxon>
        <taxon>Fungi</taxon>
        <taxon>Dikarya</taxon>
        <taxon>Basidiomycota</taxon>
        <taxon>Agaricomycotina</taxon>
        <taxon>Agaricomycetes</taxon>
        <taxon>Phallomycetidae</taxon>
        <taxon>Geastrales</taxon>
        <taxon>Sphaerobolaceae</taxon>
        <taxon>Sphaerobolus</taxon>
    </lineage>
</organism>
<reference evidence="1 2" key="1">
    <citation type="submission" date="2014-06" db="EMBL/GenBank/DDBJ databases">
        <title>Evolutionary Origins and Diversification of the Mycorrhizal Mutualists.</title>
        <authorList>
            <consortium name="DOE Joint Genome Institute"/>
            <consortium name="Mycorrhizal Genomics Consortium"/>
            <person name="Kohler A."/>
            <person name="Kuo A."/>
            <person name="Nagy L.G."/>
            <person name="Floudas D."/>
            <person name="Copeland A."/>
            <person name="Barry K.W."/>
            <person name="Cichocki N."/>
            <person name="Veneault-Fourrey C."/>
            <person name="LaButti K."/>
            <person name="Lindquist E.A."/>
            <person name="Lipzen A."/>
            <person name="Lundell T."/>
            <person name="Morin E."/>
            <person name="Murat C."/>
            <person name="Riley R."/>
            <person name="Ohm R."/>
            <person name="Sun H."/>
            <person name="Tunlid A."/>
            <person name="Henrissat B."/>
            <person name="Grigoriev I.V."/>
            <person name="Hibbett D.S."/>
            <person name="Martin F."/>
        </authorList>
    </citation>
    <scope>NUCLEOTIDE SEQUENCE [LARGE SCALE GENOMIC DNA]</scope>
    <source>
        <strain evidence="1 2">SS14</strain>
    </source>
</reference>
<dbReference type="HOGENOM" id="CLU_120612_0_0_1"/>
<dbReference type="Proteomes" id="UP000054279">
    <property type="component" value="Unassembled WGS sequence"/>
</dbReference>
<proteinExistence type="predicted"/>
<accession>A0A0C9UB06</accession>